<evidence type="ECO:0000256" key="1">
    <source>
        <dbReference type="SAM" id="Phobius"/>
    </source>
</evidence>
<proteinExistence type="predicted"/>
<keyword evidence="1" id="KW-1133">Transmembrane helix</keyword>
<name>A0A8T3CK58_9TELE</name>
<feature type="chain" id="PRO_5035738448" evidence="2">
    <location>
        <begin position="19"/>
        <end position="203"/>
    </location>
</feature>
<keyword evidence="1" id="KW-0472">Membrane</keyword>
<keyword evidence="4" id="KW-1185">Reference proteome</keyword>
<organism evidence="3 4">
    <name type="scientific">Albula goreensis</name>
    <dbReference type="NCBI Taxonomy" id="1534307"/>
    <lineage>
        <taxon>Eukaryota</taxon>
        <taxon>Metazoa</taxon>
        <taxon>Chordata</taxon>
        <taxon>Craniata</taxon>
        <taxon>Vertebrata</taxon>
        <taxon>Euteleostomi</taxon>
        <taxon>Actinopterygii</taxon>
        <taxon>Neopterygii</taxon>
        <taxon>Teleostei</taxon>
        <taxon>Albuliformes</taxon>
        <taxon>Albulidae</taxon>
        <taxon>Albula</taxon>
    </lineage>
</organism>
<dbReference type="Proteomes" id="UP000829720">
    <property type="component" value="Unassembled WGS sequence"/>
</dbReference>
<comment type="caution">
    <text evidence="3">The sequence shown here is derived from an EMBL/GenBank/DDBJ whole genome shotgun (WGS) entry which is preliminary data.</text>
</comment>
<evidence type="ECO:0000313" key="3">
    <source>
        <dbReference type="EMBL" id="KAI1884337.1"/>
    </source>
</evidence>
<protein>
    <submittedName>
        <fullName evidence="3">Uncharacterized protein</fullName>
    </submittedName>
</protein>
<accession>A0A8T3CK58</accession>
<sequence>MRFKHIFAFILIIIQVFGYDCSRGETAAIQSQDICIYSASEIVGSRLKQNKTINSETWTHEKTNIGILESNYTNSMDVVVNLSPGNITLLKPMNLTYRVSFVNSDQKLEEVTKEFKTSDCRRGDVPEHSDMDWIVPVSVILAVFAAALIGVVLFMWSRMRRSTHKPRDPELLKVELTEQDNRLVQNPQQYHRTGCILTCATRM</sequence>
<feature type="signal peptide" evidence="2">
    <location>
        <begin position="1"/>
        <end position="18"/>
    </location>
</feature>
<keyword evidence="1" id="KW-0812">Transmembrane</keyword>
<reference evidence="3" key="1">
    <citation type="submission" date="2021-01" db="EMBL/GenBank/DDBJ databases">
        <authorList>
            <person name="Zahm M."/>
            <person name="Roques C."/>
            <person name="Cabau C."/>
            <person name="Klopp C."/>
            <person name="Donnadieu C."/>
            <person name="Jouanno E."/>
            <person name="Lampietro C."/>
            <person name="Louis A."/>
            <person name="Herpin A."/>
            <person name="Echchiki A."/>
            <person name="Berthelot C."/>
            <person name="Parey E."/>
            <person name="Roest-Crollius H."/>
            <person name="Braasch I."/>
            <person name="Postlethwait J."/>
            <person name="Bobe J."/>
            <person name="Montfort J."/>
            <person name="Bouchez O."/>
            <person name="Begum T."/>
            <person name="Mejri S."/>
            <person name="Adams A."/>
            <person name="Chen W.-J."/>
            <person name="Guiguen Y."/>
        </authorList>
    </citation>
    <scope>NUCLEOTIDE SEQUENCE</scope>
    <source>
        <tissue evidence="3">Blood</tissue>
    </source>
</reference>
<dbReference type="AlphaFoldDB" id="A0A8T3CK58"/>
<dbReference type="EMBL" id="JAERUA010000022">
    <property type="protein sequence ID" value="KAI1884337.1"/>
    <property type="molecule type" value="Genomic_DNA"/>
</dbReference>
<keyword evidence="2" id="KW-0732">Signal</keyword>
<feature type="transmembrane region" description="Helical" evidence="1">
    <location>
        <begin position="133"/>
        <end position="156"/>
    </location>
</feature>
<evidence type="ECO:0000256" key="2">
    <source>
        <dbReference type="SAM" id="SignalP"/>
    </source>
</evidence>
<gene>
    <name evidence="3" type="ORF">AGOR_G00225380</name>
</gene>
<evidence type="ECO:0000313" key="4">
    <source>
        <dbReference type="Proteomes" id="UP000829720"/>
    </source>
</evidence>